<dbReference type="InterPro" id="IPR001279">
    <property type="entry name" value="Metallo-B-lactamas"/>
</dbReference>
<reference evidence="2 3" key="1">
    <citation type="journal article" date="2017" name="Mycologia">
        <title>Bifiguratus adelaidae, gen. et sp. nov., a new member of Mucoromycotina in endophytic and soil-dwelling habitats.</title>
        <authorList>
            <person name="Torres-Cruz T.J."/>
            <person name="Billingsley Tobias T.L."/>
            <person name="Almatruk M."/>
            <person name="Hesse C."/>
            <person name="Kuske C.R."/>
            <person name="Desiro A."/>
            <person name="Benucci G.M."/>
            <person name="Bonito G."/>
            <person name="Stajich J.E."/>
            <person name="Dunlap C."/>
            <person name="Arnold A.E."/>
            <person name="Porras-Alfaro A."/>
        </authorList>
    </citation>
    <scope>NUCLEOTIDE SEQUENCE [LARGE SCALE GENOMIC DNA]</scope>
    <source>
        <strain evidence="2 3">AZ0501</strain>
    </source>
</reference>
<accession>A0A261Y689</accession>
<gene>
    <name evidence="2" type="ORF">BZG36_01099</name>
</gene>
<dbReference type="PANTHER" id="PTHR36839:SF1">
    <property type="entry name" value="METALLO-BETA-LACTAMASE FAMILY PROTEIN (AFU_ORTHOLOGUE AFUA_5G12770)"/>
    <property type="match status" value="1"/>
</dbReference>
<proteinExistence type="predicted"/>
<dbReference type="SMART" id="SM00849">
    <property type="entry name" value="Lactamase_B"/>
    <property type="match status" value="1"/>
</dbReference>
<keyword evidence="3" id="KW-1185">Reference proteome</keyword>
<sequence>MPHYICVTCGVQFAATTTPPSECKICNDPRQYIGLSGQQWTTLEELQQSGKYKNTFTPDERDDRIIAIRTEPQFAIGQRAAIIKTSKGLIMWDCITYIDQETIDYINRMGTLMAIIISHPHFYDCCVEWSKAFQDIPIYISNFDREWVVRPDSRIKLWKGTDLDLLDGEVHVVAAGGHFDGSCILIWKRDRFPPIAFTADTIMVVMDRNFVSFMWSYPNMIPLKPASLIELWNRVRPHQFDELWGGFPSANLREGARAKVFKSARRYLEQEDHVLLAQQLQE</sequence>
<evidence type="ECO:0000259" key="1">
    <source>
        <dbReference type="SMART" id="SM00849"/>
    </source>
</evidence>
<dbReference type="EMBL" id="MVBO01000007">
    <property type="protein sequence ID" value="OZJ06004.1"/>
    <property type="molecule type" value="Genomic_DNA"/>
</dbReference>
<dbReference type="PANTHER" id="PTHR36839">
    <property type="entry name" value="METALLO-BETA-LACTAMASE FAMILY PROTEIN (AFU_ORTHOLOGUE AFUA_5G12770)"/>
    <property type="match status" value="1"/>
</dbReference>
<organism evidence="2 3">
    <name type="scientific">Bifiguratus adelaidae</name>
    <dbReference type="NCBI Taxonomy" id="1938954"/>
    <lineage>
        <taxon>Eukaryota</taxon>
        <taxon>Fungi</taxon>
        <taxon>Fungi incertae sedis</taxon>
        <taxon>Mucoromycota</taxon>
        <taxon>Mucoromycotina</taxon>
        <taxon>Endogonomycetes</taxon>
        <taxon>Endogonales</taxon>
        <taxon>Endogonales incertae sedis</taxon>
        <taxon>Bifiguratus</taxon>
    </lineage>
</organism>
<name>A0A261Y689_9FUNG</name>
<dbReference type="Gene3D" id="3.60.15.10">
    <property type="entry name" value="Ribonuclease Z/Hydroxyacylglutathione hydrolase-like"/>
    <property type="match status" value="1"/>
</dbReference>
<feature type="domain" description="Metallo-beta-lactamase" evidence="1">
    <location>
        <begin position="77"/>
        <end position="247"/>
    </location>
</feature>
<evidence type="ECO:0000313" key="2">
    <source>
        <dbReference type="EMBL" id="OZJ06004.1"/>
    </source>
</evidence>
<dbReference type="SUPFAM" id="SSF56281">
    <property type="entry name" value="Metallo-hydrolase/oxidoreductase"/>
    <property type="match status" value="1"/>
</dbReference>
<dbReference type="AlphaFoldDB" id="A0A261Y689"/>
<dbReference type="Proteomes" id="UP000242875">
    <property type="component" value="Unassembled WGS sequence"/>
</dbReference>
<evidence type="ECO:0000313" key="3">
    <source>
        <dbReference type="Proteomes" id="UP000242875"/>
    </source>
</evidence>
<dbReference type="OrthoDB" id="17458at2759"/>
<dbReference type="InterPro" id="IPR036866">
    <property type="entry name" value="RibonucZ/Hydroxyglut_hydro"/>
</dbReference>
<protein>
    <recommendedName>
        <fullName evidence="1">Metallo-beta-lactamase domain-containing protein</fullName>
    </recommendedName>
</protein>
<comment type="caution">
    <text evidence="2">The sequence shown here is derived from an EMBL/GenBank/DDBJ whole genome shotgun (WGS) entry which is preliminary data.</text>
</comment>